<organism evidence="1 2">
    <name type="scientific">Oculimacula yallundae</name>
    <dbReference type="NCBI Taxonomy" id="86028"/>
    <lineage>
        <taxon>Eukaryota</taxon>
        <taxon>Fungi</taxon>
        <taxon>Dikarya</taxon>
        <taxon>Ascomycota</taxon>
        <taxon>Pezizomycotina</taxon>
        <taxon>Leotiomycetes</taxon>
        <taxon>Helotiales</taxon>
        <taxon>Ploettnerulaceae</taxon>
        <taxon>Oculimacula</taxon>
    </lineage>
</organism>
<keyword evidence="2" id="KW-1185">Reference proteome</keyword>
<sequence>MFDANIFTIYKRQDVYDILEQYKIGEVEEADLIDGKVLTKSIKDLFMTDPVPDNRL</sequence>
<name>A0ABR4CJT9_9HELO</name>
<protein>
    <submittedName>
        <fullName evidence="1">Uncharacterized protein</fullName>
    </submittedName>
</protein>
<evidence type="ECO:0000313" key="1">
    <source>
        <dbReference type="EMBL" id="KAL2069767.1"/>
    </source>
</evidence>
<dbReference type="Proteomes" id="UP001595075">
    <property type="component" value="Unassembled WGS sequence"/>
</dbReference>
<dbReference type="EMBL" id="JAZHXI010000007">
    <property type="protein sequence ID" value="KAL2069767.1"/>
    <property type="molecule type" value="Genomic_DNA"/>
</dbReference>
<proteinExistence type="predicted"/>
<reference evidence="1 2" key="1">
    <citation type="journal article" date="2024" name="Commun. Biol.">
        <title>Comparative genomic analysis of thermophilic fungi reveals convergent evolutionary adaptations and gene losses.</title>
        <authorList>
            <person name="Steindorff A.S."/>
            <person name="Aguilar-Pontes M.V."/>
            <person name="Robinson A.J."/>
            <person name="Andreopoulos B."/>
            <person name="LaButti K."/>
            <person name="Kuo A."/>
            <person name="Mondo S."/>
            <person name="Riley R."/>
            <person name="Otillar R."/>
            <person name="Haridas S."/>
            <person name="Lipzen A."/>
            <person name="Grimwood J."/>
            <person name="Schmutz J."/>
            <person name="Clum A."/>
            <person name="Reid I.D."/>
            <person name="Moisan M.C."/>
            <person name="Butler G."/>
            <person name="Nguyen T.T.M."/>
            <person name="Dewar K."/>
            <person name="Conant G."/>
            <person name="Drula E."/>
            <person name="Henrissat B."/>
            <person name="Hansel C."/>
            <person name="Singer S."/>
            <person name="Hutchinson M.I."/>
            <person name="de Vries R.P."/>
            <person name="Natvig D.O."/>
            <person name="Powell A.J."/>
            <person name="Tsang A."/>
            <person name="Grigoriev I.V."/>
        </authorList>
    </citation>
    <scope>NUCLEOTIDE SEQUENCE [LARGE SCALE GENOMIC DNA]</scope>
    <source>
        <strain evidence="1 2">CBS 494.80</strain>
    </source>
</reference>
<accession>A0ABR4CJT9</accession>
<evidence type="ECO:0000313" key="2">
    <source>
        <dbReference type="Proteomes" id="UP001595075"/>
    </source>
</evidence>
<comment type="caution">
    <text evidence="1">The sequence shown here is derived from an EMBL/GenBank/DDBJ whole genome shotgun (WGS) entry which is preliminary data.</text>
</comment>
<gene>
    <name evidence="1" type="ORF">VTL71DRAFT_14446</name>
</gene>